<proteinExistence type="predicted"/>
<dbReference type="Proteomes" id="UP001489004">
    <property type="component" value="Unassembled WGS sequence"/>
</dbReference>
<gene>
    <name evidence="3" type="ORF">WJX72_002028</name>
</gene>
<evidence type="ECO:0000256" key="2">
    <source>
        <dbReference type="SAM" id="MobiDB-lite"/>
    </source>
</evidence>
<evidence type="ECO:0000313" key="4">
    <source>
        <dbReference type="Proteomes" id="UP001489004"/>
    </source>
</evidence>
<evidence type="ECO:0000256" key="1">
    <source>
        <dbReference type="SAM" id="Coils"/>
    </source>
</evidence>
<feature type="compositionally biased region" description="Polar residues" evidence="2">
    <location>
        <begin position="249"/>
        <end position="258"/>
    </location>
</feature>
<name>A0AAW1PPL3_9CHLO</name>
<keyword evidence="4" id="KW-1185">Reference proteome</keyword>
<dbReference type="Gene3D" id="1.10.287.1490">
    <property type="match status" value="1"/>
</dbReference>
<comment type="caution">
    <text evidence="3">The sequence shown here is derived from an EMBL/GenBank/DDBJ whole genome shotgun (WGS) entry which is preliminary data.</text>
</comment>
<feature type="region of interest" description="Disordered" evidence="2">
    <location>
        <begin position="237"/>
        <end position="304"/>
    </location>
</feature>
<reference evidence="3 4" key="1">
    <citation type="journal article" date="2024" name="Nat. Commun.">
        <title>Phylogenomics reveals the evolutionary origins of lichenization in chlorophyte algae.</title>
        <authorList>
            <person name="Puginier C."/>
            <person name="Libourel C."/>
            <person name="Otte J."/>
            <person name="Skaloud P."/>
            <person name="Haon M."/>
            <person name="Grisel S."/>
            <person name="Petersen M."/>
            <person name="Berrin J.G."/>
            <person name="Delaux P.M."/>
            <person name="Dal Grande F."/>
            <person name="Keller J."/>
        </authorList>
    </citation>
    <scope>NUCLEOTIDE SEQUENCE [LARGE SCALE GENOMIC DNA]</scope>
    <source>
        <strain evidence="3 4">SAG 2043</strain>
    </source>
</reference>
<feature type="coiled-coil region" evidence="1">
    <location>
        <begin position="67"/>
        <end position="147"/>
    </location>
</feature>
<protein>
    <submittedName>
        <fullName evidence="3">Uncharacterized protein</fullName>
    </submittedName>
</protein>
<dbReference type="AlphaFoldDB" id="A0AAW1PPL3"/>
<organism evidence="3 4">
    <name type="scientific">[Myrmecia] bisecta</name>
    <dbReference type="NCBI Taxonomy" id="41462"/>
    <lineage>
        <taxon>Eukaryota</taxon>
        <taxon>Viridiplantae</taxon>
        <taxon>Chlorophyta</taxon>
        <taxon>core chlorophytes</taxon>
        <taxon>Trebouxiophyceae</taxon>
        <taxon>Trebouxiales</taxon>
        <taxon>Trebouxiaceae</taxon>
        <taxon>Myrmecia</taxon>
    </lineage>
</organism>
<evidence type="ECO:0000313" key="3">
    <source>
        <dbReference type="EMBL" id="KAK9809937.1"/>
    </source>
</evidence>
<dbReference type="EMBL" id="JALJOR010000010">
    <property type="protein sequence ID" value="KAK9809937.1"/>
    <property type="molecule type" value="Genomic_DNA"/>
</dbReference>
<keyword evidence="1" id="KW-0175">Coiled coil</keyword>
<accession>A0AAW1PPL3</accession>
<sequence length="565" mass="61965">MLQYEVLLQEMLGAAGLLGKDSELPNEKRLACHHALLRELLVANAFGPLQASPAGRPAAVAERAALKEELVAQAAKHEAHVAELNAASAALQAQLDSTTAQVASLRQQMMDKTEQHWKANSACEAELRKWKERYEECEREANYLRGQLAEGVSKRAAMSALQEACKPSWGAHAGGATQNQAEVLQQQLGVLLNSRLDNFERQLAVTHADDAPQLRAACMAECNVALQQLRGLGDLSQQHASRRGVEQASPANLASPQTPAAAVVDGKQQQHRPSSREGRSALPADQTGDQAEPSGRSSGQAGAPAEELHAQLWRKFEHYCGLDFVPRPAYARRLDLKGLLRLIEDCLASKWRQSSAQGRGLQEATADFFFRYVEEKYGPRDLAAYICHGCLTAVEQHQEGNAVVRMFAAILRGTLAEPAWQYSMQWRRILARLAIGSLVSPKAVIATLYPTAAVEEQAALLAKLTHREGTHADDIIEVLTGELLSGRELRYQHWLQILQSREVEPGLPEFADLCMQHMPSVKREMIESMFRLVQGAEQRGDRHGSAPPDKLAYVAACLEAAAIDC</sequence>